<keyword evidence="3" id="KW-1185">Reference proteome</keyword>
<name>A0A0R3WQ87_HYDTA</name>
<protein>
    <submittedName>
        <fullName evidence="4">MOR2-PAG1_N domain-containing protein</fullName>
    </submittedName>
</protein>
<dbReference type="AlphaFoldDB" id="A0A0R3WQ87"/>
<dbReference type="Pfam" id="PF14222">
    <property type="entry name" value="MOR2-PAG1_N"/>
    <property type="match status" value="1"/>
</dbReference>
<dbReference type="GO" id="GO:0000902">
    <property type="term" value="P:cell morphogenesis"/>
    <property type="evidence" value="ECO:0007669"/>
    <property type="project" value="InterPro"/>
</dbReference>
<dbReference type="OrthoDB" id="6287725at2759"/>
<evidence type="ECO:0000313" key="4">
    <source>
        <dbReference type="WBParaSite" id="TTAC_0000292701-mRNA-1"/>
    </source>
</evidence>
<accession>A0A0R3WQ87</accession>
<proteinExistence type="predicted"/>
<dbReference type="PANTHER" id="PTHR12295:SF30">
    <property type="entry name" value="PROTEIN FURRY"/>
    <property type="match status" value="1"/>
</dbReference>
<gene>
    <name evidence="2" type="ORF">TTAC_LOCUS2912</name>
</gene>
<dbReference type="EMBL" id="UYWX01001667">
    <property type="protein sequence ID" value="VDM21492.1"/>
    <property type="molecule type" value="Genomic_DNA"/>
</dbReference>
<dbReference type="GO" id="GO:0005938">
    <property type="term" value="C:cell cortex"/>
    <property type="evidence" value="ECO:0007669"/>
    <property type="project" value="TreeGrafter"/>
</dbReference>
<sequence length="312" mass="34182">MIGTSPGELVLHSLLKQFASICQCKVEGAIDDKVDNDLVKCMRLQEDTAFQQLLAALHTCAEHALPCLLQTINKWYDTQHSSGALYPFRRVTSKTLGTRCHTLSAATGHAPSLAGGHDLLIRSMHVEGSSAVTGTGADVTPGTTAHPGGAVAVAGESGNIVLPLSATFATPQESNTIKHGLSTSVRENMAERRDLCIDILYCQALTSVLKQLPYHPGHDEIINRILDRSFKHFEYKENLQAKPNAENINTVADMYAKVVGELSQTRFNLVRQHFSTRLEHLRAKESNPHTMHSIISLLMGMKFFRVKASMAN</sequence>
<dbReference type="GO" id="GO:0031175">
    <property type="term" value="P:neuron projection development"/>
    <property type="evidence" value="ECO:0007669"/>
    <property type="project" value="TreeGrafter"/>
</dbReference>
<dbReference type="InterPro" id="IPR025614">
    <property type="entry name" value="Cell_morpho_N"/>
</dbReference>
<dbReference type="STRING" id="6205.A0A0R3WQ87"/>
<evidence type="ECO:0000313" key="2">
    <source>
        <dbReference type="EMBL" id="VDM21492.1"/>
    </source>
</evidence>
<organism evidence="4">
    <name type="scientific">Hydatigena taeniaeformis</name>
    <name type="common">Feline tapeworm</name>
    <name type="synonym">Taenia taeniaeformis</name>
    <dbReference type="NCBI Taxonomy" id="6205"/>
    <lineage>
        <taxon>Eukaryota</taxon>
        <taxon>Metazoa</taxon>
        <taxon>Spiralia</taxon>
        <taxon>Lophotrochozoa</taxon>
        <taxon>Platyhelminthes</taxon>
        <taxon>Cestoda</taxon>
        <taxon>Eucestoda</taxon>
        <taxon>Cyclophyllidea</taxon>
        <taxon>Taeniidae</taxon>
        <taxon>Hydatigera</taxon>
    </lineage>
</organism>
<dbReference type="InterPro" id="IPR039867">
    <property type="entry name" value="Furry/Tao3/Mor2"/>
</dbReference>
<evidence type="ECO:0000259" key="1">
    <source>
        <dbReference type="Pfam" id="PF14222"/>
    </source>
</evidence>
<dbReference type="PANTHER" id="PTHR12295">
    <property type="entry name" value="FURRY-RELATED"/>
    <property type="match status" value="1"/>
</dbReference>
<dbReference type="GO" id="GO:0030427">
    <property type="term" value="C:site of polarized growth"/>
    <property type="evidence" value="ECO:0007669"/>
    <property type="project" value="TreeGrafter"/>
</dbReference>
<reference evidence="4" key="1">
    <citation type="submission" date="2017-02" db="UniProtKB">
        <authorList>
            <consortium name="WormBaseParasite"/>
        </authorList>
    </citation>
    <scope>IDENTIFICATION</scope>
</reference>
<dbReference type="Proteomes" id="UP000274429">
    <property type="component" value="Unassembled WGS sequence"/>
</dbReference>
<reference evidence="2 3" key="2">
    <citation type="submission" date="2018-11" db="EMBL/GenBank/DDBJ databases">
        <authorList>
            <consortium name="Pathogen Informatics"/>
        </authorList>
    </citation>
    <scope>NUCLEOTIDE SEQUENCE [LARGE SCALE GENOMIC DNA]</scope>
</reference>
<dbReference type="WBParaSite" id="TTAC_0000292701-mRNA-1">
    <property type="protein sequence ID" value="TTAC_0000292701-mRNA-1"/>
    <property type="gene ID" value="TTAC_0000292701"/>
</dbReference>
<feature type="domain" description="Cell morphogenesis protein N-terminal" evidence="1">
    <location>
        <begin position="191"/>
        <end position="309"/>
    </location>
</feature>
<evidence type="ECO:0000313" key="3">
    <source>
        <dbReference type="Proteomes" id="UP000274429"/>
    </source>
</evidence>